<evidence type="ECO:0000256" key="5">
    <source>
        <dbReference type="ARBA" id="ARBA00022777"/>
    </source>
</evidence>
<reference evidence="12" key="1">
    <citation type="submission" date="2006-10" db="EMBL/GenBank/DDBJ databases">
        <authorList>
            <person name="Amadeo P."/>
            <person name="Zhao Q."/>
            <person name="Wortman J."/>
            <person name="Fraser-Liggett C."/>
            <person name="Carlton J."/>
        </authorList>
    </citation>
    <scope>NUCLEOTIDE SEQUENCE</scope>
    <source>
        <strain evidence="12">G3</strain>
    </source>
</reference>
<dbReference type="VEuPathDB" id="TrichDB:TVAG_280800"/>
<dbReference type="KEGG" id="tva:4774977"/>
<dbReference type="Gene3D" id="1.10.510.10">
    <property type="entry name" value="Transferase(Phosphotransferase) domain 1"/>
    <property type="match status" value="1"/>
</dbReference>
<dbReference type="AlphaFoldDB" id="A2DRK1"/>
<gene>
    <name evidence="12" type="ORF">TVAG_280800</name>
</gene>
<sequence>MKGWLKLVRGKDQPNMKVFCSATNKRFVIASNESSEEVCKICQDIHLSHIINAVMIDSTYFKVVCEKNHTYTFKADRADIAEKWIVALLQDQPTQKISFDDFTIIKTIGRGFSGEVLLAMKKSDDQLYAIKVLHKSANCERAITERNVLIRAKSPFIVKLYYAFQSTSKFYLVLDYISTGDLATLIHKSLQNIPVELSQIIIGEIALALEHLHSLGIVYRDLKPENVLITSQGHIKLTDFGISRDLGDGELTKTLCGSYSYVAPEMIMGKCYDTTIDWWSLGVIAYQLFYNKLPFKGENEKLLFDSIINDEPKLPFIQQGLQEFVSALLTKDPKKRLTDVFAHPFMANVTRKSIMDNINETIFKPENFWDNNAIDSHTVNQVHYPNFSFSYEENEQSFFSNEF</sequence>
<comment type="catalytic activity">
    <reaction evidence="7">
        <text>L-threonyl-[protein] + ATP = O-phospho-L-threonyl-[protein] + ADP + H(+)</text>
        <dbReference type="Rhea" id="RHEA:46608"/>
        <dbReference type="Rhea" id="RHEA-COMP:11060"/>
        <dbReference type="Rhea" id="RHEA-COMP:11605"/>
        <dbReference type="ChEBI" id="CHEBI:15378"/>
        <dbReference type="ChEBI" id="CHEBI:30013"/>
        <dbReference type="ChEBI" id="CHEBI:30616"/>
        <dbReference type="ChEBI" id="CHEBI:61977"/>
        <dbReference type="ChEBI" id="CHEBI:456216"/>
        <dbReference type="EC" id="2.7.11.1"/>
    </reaction>
</comment>
<keyword evidence="2 10" id="KW-0723">Serine/threonine-protein kinase</keyword>
<reference evidence="12" key="2">
    <citation type="journal article" date="2007" name="Science">
        <title>Draft genome sequence of the sexually transmitted pathogen Trichomonas vaginalis.</title>
        <authorList>
            <person name="Carlton J.M."/>
            <person name="Hirt R.P."/>
            <person name="Silva J.C."/>
            <person name="Delcher A.L."/>
            <person name="Schatz M."/>
            <person name="Zhao Q."/>
            <person name="Wortman J.R."/>
            <person name="Bidwell S.L."/>
            <person name="Alsmark U.C.M."/>
            <person name="Besteiro S."/>
            <person name="Sicheritz-Ponten T."/>
            <person name="Noel C.J."/>
            <person name="Dacks J.B."/>
            <person name="Foster P.G."/>
            <person name="Simillion C."/>
            <person name="Van de Peer Y."/>
            <person name="Miranda-Saavedra D."/>
            <person name="Barton G.J."/>
            <person name="Westrop G.D."/>
            <person name="Mueller S."/>
            <person name="Dessi D."/>
            <person name="Fiori P.L."/>
            <person name="Ren Q."/>
            <person name="Paulsen I."/>
            <person name="Zhang H."/>
            <person name="Bastida-Corcuera F.D."/>
            <person name="Simoes-Barbosa A."/>
            <person name="Brown M.T."/>
            <person name="Hayes R.D."/>
            <person name="Mukherjee M."/>
            <person name="Okumura C.Y."/>
            <person name="Schneider R."/>
            <person name="Smith A.J."/>
            <person name="Vanacova S."/>
            <person name="Villalvazo M."/>
            <person name="Haas B.J."/>
            <person name="Pertea M."/>
            <person name="Feldblyum T.V."/>
            <person name="Utterback T.R."/>
            <person name="Shu C.L."/>
            <person name="Osoegawa K."/>
            <person name="de Jong P.J."/>
            <person name="Hrdy I."/>
            <person name="Horvathova L."/>
            <person name="Zubacova Z."/>
            <person name="Dolezal P."/>
            <person name="Malik S.B."/>
            <person name="Logsdon J.M. Jr."/>
            <person name="Henze K."/>
            <person name="Gupta A."/>
            <person name="Wang C.C."/>
            <person name="Dunne R.L."/>
            <person name="Upcroft J.A."/>
            <person name="Upcroft P."/>
            <person name="White O."/>
            <person name="Salzberg S.L."/>
            <person name="Tang P."/>
            <person name="Chiu C.-H."/>
            <person name="Lee Y.-S."/>
            <person name="Embley T.M."/>
            <person name="Coombs G.H."/>
            <person name="Mottram J.C."/>
            <person name="Tachezy J."/>
            <person name="Fraser-Liggett C.M."/>
            <person name="Johnson P.J."/>
        </authorList>
    </citation>
    <scope>NUCLEOTIDE SEQUENCE [LARGE SCALE GENOMIC DNA]</scope>
    <source>
        <strain evidence="12">G3</strain>
    </source>
</reference>
<accession>A2DRK1</accession>
<dbReference type="InterPro" id="IPR017441">
    <property type="entry name" value="Protein_kinase_ATP_BS"/>
</dbReference>
<dbReference type="Pfam" id="PF00069">
    <property type="entry name" value="Pkinase"/>
    <property type="match status" value="1"/>
</dbReference>
<comment type="similarity">
    <text evidence="10">Belongs to the protein kinase superfamily.</text>
</comment>
<dbReference type="InterPro" id="IPR011009">
    <property type="entry name" value="Kinase-like_dom_sf"/>
</dbReference>
<dbReference type="CDD" id="cd05123">
    <property type="entry name" value="STKc_AGC"/>
    <property type="match status" value="1"/>
</dbReference>
<evidence type="ECO:0000256" key="6">
    <source>
        <dbReference type="ARBA" id="ARBA00022840"/>
    </source>
</evidence>
<dbReference type="GO" id="GO:0004674">
    <property type="term" value="F:protein serine/threonine kinase activity"/>
    <property type="evidence" value="ECO:0000318"/>
    <property type="project" value="GO_Central"/>
</dbReference>
<dbReference type="EMBL" id="DS113236">
    <property type="protein sequence ID" value="EAY16964.1"/>
    <property type="molecule type" value="Genomic_DNA"/>
</dbReference>
<evidence type="ECO:0000256" key="8">
    <source>
        <dbReference type="ARBA" id="ARBA00048679"/>
    </source>
</evidence>
<evidence type="ECO:0000256" key="4">
    <source>
        <dbReference type="ARBA" id="ARBA00022741"/>
    </source>
</evidence>
<name>A2DRK1_TRIV3</name>
<proteinExistence type="inferred from homology"/>
<dbReference type="SMR" id="A2DRK1"/>
<dbReference type="InParanoid" id="A2DRK1"/>
<comment type="catalytic activity">
    <reaction evidence="8">
        <text>L-seryl-[protein] + ATP = O-phospho-L-seryl-[protein] + ADP + H(+)</text>
        <dbReference type="Rhea" id="RHEA:17989"/>
        <dbReference type="Rhea" id="RHEA-COMP:9863"/>
        <dbReference type="Rhea" id="RHEA-COMP:11604"/>
        <dbReference type="ChEBI" id="CHEBI:15378"/>
        <dbReference type="ChEBI" id="CHEBI:29999"/>
        <dbReference type="ChEBI" id="CHEBI:30616"/>
        <dbReference type="ChEBI" id="CHEBI:83421"/>
        <dbReference type="ChEBI" id="CHEBI:456216"/>
        <dbReference type="EC" id="2.7.11.1"/>
    </reaction>
</comment>
<dbReference type="SUPFAM" id="SSF50729">
    <property type="entry name" value="PH domain-like"/>
    <property type="match status" value="1"/>
</dbReference>
<dbReference type="SMART" id="SM00220">
    <property type="entry name" value="S_TKc"/>
    <property type="match status" value="1"/>
</dbReference>
<dbReference type="CDD" id="cd00821">
    <property type="entry name" value="PH"/>
    <property type="match status" value="1"/>
</dbReference>
<dbReference type="GO" id="GO:0035556">
    <property type="term" value="P:intracellular signal transduction"/>
    <property type="evidence" value="ECO:0000318"/>
    <property type="project" value="GO_Central"/>
</dbReference>
<evidence type="ECO:0000313" key="13">
    <source>
        <dbReference type="Proteomes" id="UP000001542"/>
    </source>
</evidence>
<dbReference type="eggNOG" id="KOG0694">
    <property type="taxonomic scope" value="Eukaryota"/>
</dbReference>
<dbReference type="SUPFAM" id="SSF56112">
    <property type="entry name" value="Protein kinase-like (PK-like)"/>
    <property type="match status" value="1"/>
</dbReference>
<dbReference type="PANTHER" id="PTHR24356:SF1">
    <property type="entry name" value="SERINE_THREONINE-PROTEIN KINASE GREATWALL"/>
    <property type="match status" value="1"/>
</dbReference>
<dbReference type="GO" id="GO:0005524">
    <property type="term" value="F:ATP binding"/>
    <property type="evidence" value="ECO:0007669"/>
    <property type="project" value="UniProtKB-UniRule"/>
</dbReference>
<organism evidence="12 13">
    <name type="scientific">Trichomonas vaginalis (strain ATCC PRA-98 / G3)</name>
    <dbReference type="NCBI Taxonomy" id="412133"/>
    <lineage>
        <taxon>Eukaryota</taxon>
        <taxon>Metamonada</taxon>
        <taxon>Parabasalia</taxon>
        <taxon>Trichomonadida</taxon>
        <taxon>Trichomonadidae</taxon>
        <taxon>Trichomonas</taxon>
    </lineage>
</organism>
<dbReference type="Proteomes" id="UP000001542">
    <property type="component" value="Unassembled WGS sequence"/>
</dbReference>
<feature type="binding site" evidence="9">
    <location>
        <position position="131"/>
    </location>
    <ligand>
        <name>ATP</name>
        <dbReference type="ChEBI" id="CHEBI:30616"/>
    </ligand>
</feature>
<dbReference type="STRING" id="5722.A2DRK1"/>
<dbReference type="PROSITE" id="PS50011">
    <property type="entry name" value="PROTEIN_KINASE_DOM"/>
    <property type="match status" value="1"/>
</dbReference>
<dbReference type="InterPro" id="IPR000719">
    <property type="entry name" value="Prot_kinase_dom"/>
</dbReference>
<dbReference type="RefSeq" id="XP_001329187.1">
    <property type="nucleotide sequence ID" value="XM_001329152.1"/>
</dbReference>
<evidence type="ECO:0000256" key="2">
    <source>
        <dbReference type="ARBA" id="ARBA00022527"/>
    </source>
</evidence>
<evidence type="ECO:0000256" key="10">
    <source>
        <dbReference type="RuleBase" id="RU000304"/>
    </source>
</evidence>
<dbReference type="EC" id="2.7.11.1" evidence="1"/>
<dbReference type="InterPro" id="IPR045270">
    <property type="entry name" value="STKc_AGC"/>
</dbReference>
<keyword evidence="4 9" id="KW-0547">Nucleotide-binding</keyword>
<keyword evidence="13" id="KW-1185">Reference proteome</keyword>
<keyword evidence="3" id="KW-0808">Transferase</keyword>
<keyword evidence="5 12" id="KW-0418">Kinase</keyword>
<dbReference type="InterPro" id="IPR008271">
    <property type="entry name" value="Ser/Thr_kinase_AS"/>
</dbReference>
<evidence type="ECO:0000259" key="11">
    <source>
        <dbReference type="PROSITE" id="PS50011"/>
    </source>
</evidence>
<dbReference type="PANTHER" id="PTHR24356">
    <property type="entry name" value="SERINE/THREONINE-PROTEIN KINASE"/>
    <property type="match status" value="1"/>
</dbReference>
<evidence type="ECO:0000313" key="12">
    <source>
        <dbReference type="EMBL" id="EAY16964.1"/>
    </source>
</evidence>
<dbReference type="VEuPathDB" id="TrichDB:TVAGG3_0697010"/>
<dbReference type="InterPro" id="IPR050236">
    <property type="entry name" value="Ser_Thr_kinase_AGC"/>
</dbReference>
<protein>
    <recommendedName>
        <fullName evidence="1">non-specific serine/threonine protein kinase</fullName>
        <ecNumber evidence="1">2.7.11.1</ecNumber>
    </recommendedName>
</protein>
<dbReference type="FunFam" id="1.10.510.10:FF:000982">
    <property type="entry name" value="AGC protein kinase"/>
    <property type="match status" value="1"/>
</dbReference>
<feature type="domain" description="Protein kinase" evidence="11">
    <location>
        <begin position="102"/>
        <end position="346"/>
    </location>
</feature>
<dbReference type="OrthoDB" id="3205605at2759"/>
<keyword evidence="6 9" id="KW-0067">ATP-binding</keyword>
<dbReference type="PROSITE" id="PS00107">
    <property type="entry name" value="PROTEIN_KINASE_ATP"/>
    <property type="match status" value="1"/>
</dbReference>
<evidence type="ECO:0000256" key="3">
    <source>
        <dbReference type="ARBA" id="ARBA00022679"/>
    </source>
</evidence>
<evidence type="ECO:0000256" key="1">
    <source>
        <dbReference type="ARBA" id="ARBA00012513"/>
    </source>
</evidence>
<evidence type="ECO:0000256" key="7">
    <source>
        <dbReference type="ARBA" id="ARBA00047899"/>
    </source>
</evidence>
<dbReference type="PROSITE" id="PS00108">
    <property type="entry name" value="PROTEIN_KINASE_ST"/>
    <property type="match status" value="1"/>
</dbReference>
<dbReference type="Gene3D" id="3.30.200.20">
    <property type="entry name" value="Phosphorylase Kinase, domain 1"/>
    <property type="match status" value="1"/>
</dbReference>
<evidence type="ECO:0000256" key="9">
    <source>
        <dbReference type="PROSITE-ProRule" id="PRU10141"/>
    </source>
</evidence>